<dbReference type="PANTHER" id="PTHR45985">
    <property type="match status" value="1"/>
</dbReference>
<dbReference type="InterPro" id="IPR052740">
    <property type="entry name" value="CE4"/>
</dbReference>
<feature type="chain" id="PRO_5003238618" description="NodB homology domain-containing protein" evidence="1">
    <location>
        <begin position="22"/>
        <end position="221"/>
    </location>
</feature>
<reference evidence="2 3" key="1">
    <citation type="journal article" date="2011" name="Science">
        <title>The ecoresponsive genome of Daphnia pulex.</title>
        <authorList>
            <person name="Colbourne J.K."/>
            <person name="Pfrender M.E."/>
            <person name="Gilbert D."/>
            <person name="Thomas W.K."/>
            <person name="Tucker A."/>
            <person name="Oakley T.H."/>
            <person name="Tokishita S."/>
            <person name="Aerts A."/>
            <person name="Arnold G.J."/>
            <person name="Basu M.K."/>
            <person name="Bauer D.J."/>
            <person name="Caceres C.E."/>
            <person name="Carmel L."/>
            <person name="Casola C."/>
            <person name="Choi J.H."/>
            <person name="Detter J.C."/>
            <person name="Dong Q."/>
            <person name="Dusheyko S."/>
            <person name="Eads B.D."/>
            <person name="Frohlich T."/>
            <person name="Geiler-Samerotte K.A."/>
            <person name="Gerlach D."/>
            <person name="Hatcher P."/>
            <person name="Jogdeo S."/>
            <person name="Krijgsveld J."/>
            <person name="Kriventseva E.V."/>
            <person name="Kultz D."/>
            <person name="Laforsch C."/>
            <person name="Lindquist E."/>
            <person name="Lopez J."/>
            <person name="Manak J.R."/>
            <person name="Muller J."/>
            <person name="Pangilinan J."/>
            <person name="Patwardhan R.P."/>
            <person name="Pitluck S."/>
            <person name="Pritham E.J."/>
            <person name="Rechtsteiner A."/>
            <person name="Rho M."/>
            <person name="Rogozin I.B."/>
            <person name="Sakarya O."/>
            <person name="Salamov A."/>
            <person name="Schaack S."/>
            <person name="Shapiro H."/>
            <person name="Shiga Y."/>
            <person name="Skalitzky C."/>
            <person name="Smith Z."/>
            <person name="Souvorov A."/>
            <person name="Sung W."/>
            <person name="Tang Z."/>
            <person name="Tsuchiya D."/>
            <person name="Tu H."/>
            <person name="Vos H."/>
            <person name="Wang M."/>
            <person name="Wolf Y.I."/>
            <person name="Yamagata H."/>
            <person name="Yamada T."/>
            <person name="Ye Y."/>
            <person name="Shaw J.R."/>
            <person name="Andrews J."/>
            <person name="Crease T.J."/>
            <person name="Tang H."/>
            <person name="Lucas S.M."/>
            <person name="Robertson H.M."/>
            <person name="Bork P."/>
            <person name="Koonin E.V."/>
            <person name="Zdobnov E.M."/>
            <person name="Grigoriev I.V."/>
            <person name="Lynch M."/>
            <person name="Boore J.L."/>
        </authorList>
    </citation>
    <scope>NUCLEOTIDE SEQUENCE [LARGE SCALE GENOMIC DNA]</scope>
</reference>
<name>E9HZQ5_DAPPU</name>
<evidence type="ECO:0000313" key="2">
    <source>
        <dbReference type="EMBL" id="EFX62775.1"/>
    </source>
</evidence>
<dbReference type="AlphaFoldDB" id="E9HZQ5"/>
<keyword evidence="1" id="KW-0732">Signal</keyword>
<evidence type="ECO:0008006" key="4">
    <source>
        <dbReference type="Google" id="ProtNLM"/>
    </source>
</evidence>
<dbReference type="OrthoDB" id="504708at2759"/>
<dbReference type="GO" id="GO:0005975">
    <property type="term" value="P:carbohydrate metabolic process"/>
    <property type="evidence" value="ECO:0007669"/>
    <property type="project" value="InterPro"/>
</dbReference>
<evidence type="ECO:0000256" key="1">
    <source>
        <dbReference type="SAM" id="SignalP"/>
    </source>
</evidence>
<accession>E9HZQ5</accession>
<evidence type="ECO:0000313" key="3">
    <source>
        <dbReference type="Proteomes" id="UP000000305"/>
    </source>
</evidence>
<dbReference type="eggNOG" id="ENOG502R90A">
    <property type="taxonomic scope" value="Eukaryota"/>
</dbReference>
<feature type="signal peptide" evidence="1">
    <location>
        <begin position="1"/>
        <end position="21"/>
    </location>
</feature>
<dbReference type="PANTHER" id="PTHR45985:SF8">
    <property type="entry name" value="CHITIN DEACETYLASE-LIKE 9, ISOFORM A"/>
    <property type="match status" value="1"/>
</dbReference>
<organism evidence="2 3">
    <name type="scientific">Daphnia pulex</name>
    <name type="common">Water flea</name>
    <dbReference type="NCBI Taxonomy" id="6669"/>
    <lineage>
        <taxon>Eukaryota</taxon>
        <taxon>Metazoa</taxon>
        <taxon>Ecdysozoa</taxon>
        <taxon>Arthropoda</taxon>
        <taxon>Crustacea</taxon>
        <taxon>Branchiopoda</taxon>
        <taxon>Diplostraca</taxon>
        <taxon>Cladocera</taxon>
        <taxon>Anomopoda</taxon>
        <taxon>Daphniidae</taxon>
        <taxon>Daphnia</taxon>
    </lineage>
</organism>
<sequence>MQRILAVIFFLVVFLQHQSQAQCNSTNCVEPACKCMNTSPPGAQLVFLAFDGAITVTNYSNYTFLLNNIINPNGCPSGMTFFVYHEYNDYTLTHSLYFKRNEISTHSMSHSTPSSDWAYKSVSEWTDEIGGIQEALAKFANIPKAEIWGARAPFLQSSGDDTFTAMKNLGMYYDCSFPTTENTNPPIWPYTLDQGFQHECTIPPCPKDKYPGIWTVPMMAV</sequence>
<dbReference type="Proteomes" id="UP000000305">
    <property type="component" value="Unassembled WGS sequence"/>
</dbReference>
<dbReference type="KEGG" id="dpx:DAPPUDRAFT_269751"/>
<dbReference type="Gene3D" id="3.20.20.370">
    <property type="entry name" value="Glycoside hydrolase/deacetylase"/>
    <property type="match status" value="1"/>
</dbReference>
<keyword evidence="3" id="KW-1185">Reference proteome</keyword>
<protein>
    <recommendedName>
        <fullName evidence="4">NodB homology domain-containing protein</fullName>
    </recommendedName>
</protein>
<dbReference type="OMA" id="RNEISTH"/>
<dbReference type="EMBL" id="GL733390">
    <property type="protein sequence ID" value="EFX62775.1"/>
    <property type="molecule type" value="Genomic_DNA"/>
</dbReference>
<dbReference type="InParanoid" id="E9HZQ5"/>
<dbReference type="InterPro" id="IPR011330">
    <property type="entry name" value="Glyco_hydro/deAcase_b/a-brl"/>
</dbReference>
<gene>
    <name evidence="2" type="ORF">DAPPUDRAFT_269751</name>
</gene>
<dbReference type="HOGENOM" id="CLU_103203_0_0_1"/>
<dbReference type="PhylomeDB" id="E9HZQ5"/>
<proteinExistence type="predicted"/>
<dbReference type="SUPFAM" id="SSF88713">
    <property type="entry name" value="Glycoside hydrolase/deacetylase"/>
    <property type="match status" value="1"/>
</dbReference>